<name>A0A5K7X798_9BACT</name>
<organism evidence="3 4">
    <name type="scientific">Lacipirellula parvula</name>
    <dbReference type="NCBI Taxonomy" id="2650471"/>
    <lineage>
        <taxon>Bacteria</taxon>
        <taxon>Pseudomonadati</taxon>
        <taxon>Planctomycetota</taxon>
        <taxon>Planctomycetia</taxon>
        <taxon>Pirellulales</taxon>
        <taxon>Lacipirellulaceae</taxon>
        <taxon>Lacipirellula</taxon>
    </lineage>
</organism>
<sequence>MKKIMMALTLVACGALQANAQQSMPNYGKVQSSAMRGRTSASNFTSNRFRTGVYNSAVPRFNYSNVNRNLFQGAMATQPSAARSKPFSQVQRGPNTSPYMGLVADNPFTSTTTNYFKNVRPQIEQQQANDKLMAQNIKMQQQLQQLAAKPPYDPTGDEDRAPTGHSAVFQEQGGMYGNPGGYYQHVPIRSVRQGR</sequence>
<dbReference type="EMBL" id="AP021861">
    <property type="protein sequence ID" value="BBO30601.1"/>
    <property type="molecule type" value="Genomic_DNA"/>
</dbReference>
<feature type="chain" id="PRO_5025028672" evidence="2">
    <location>
        <begin position="21"/>
        <end position="195"/>
    </location>
</feature>
<keyword evidence="2" id="KW-0732">Signal</keyword>
<evidence type="ECO:0000313" key="4">
    <source>
        <dbReference type="Proteomes" id="UP000326837"/>
    </source>
</evidence>
<evidence type="ECO:0000256" key="1">
    <source>
        <dbReference type="SAM" id="MobiDB-lite"/>
    </source>
</evidence>
<feature type="region of interest" description="Disordered" evidence="1">
    <location>
        <begin position="79"/>
        <end position="101"/>
    </location>
</feature>
<dbReference type="Proteomes" id="UP000326837">
    <property type="component" value="Chromosome"/>
</dbReference>
<feature type="region of interest" description="Disordered" evidence="1">
    <location>
        <begin position="141"/>
        <end position="195"/>
    </location>
</feature>
<dbReference type="AlphaFoldDB" id="A0A5K7X798"/>
<accession>A0A5K7X798</accession>
<protein>
    <submittedName>
        <fullName evidence="3">Uncharacterized protein</fullName>
    </submittedName>
</protein>
<evidence type="ECO:0000256" key="2">
    <source>
        <dbReference type="SAM" id="SignalP"/>
    </source>
</evidence>
<feature type="compositionally biased region" description="Polar residues" evidence="1">
    <location>
        <begin position="79"/>
        <end position="98"/>
    </location>
</feature>
<proteinExistence type="predicted"/>
<evidence type="ECO:0000313" key="3">
    <source>
        <dbReference type="EMBL" id="BBO30601.1"/>
    </source>
</evidence>
<keyword evidence="4" id="KW-1185">Reference proteome</keyword>
<feature type="signal peptide" evidence="2">
    <location>
        <begin position="1"/>
        <end position="20"/>
    </location>
</feature>
<dbReference type="KEGG" id="lpav:PLANPX_0213"/>
<reference evidence="4" key="1">
    <citation type="submission" date="2019-10" db="EMBL/GenBank/DDBJ databases">
        <title>Lacipirellula parvula gen. nov., sp. nov., representing a lineage of planctomycetes widespread in freshwater anoxic habitats, and description of the family Lacipirellulaceae.</title>
        <authorList>
            <person name="Dedysh S.N."/>
            <person name="Kulichevskaya I.S."/>
            <person name="Beletsky A.V."/>
            <person name="Rakitin A.L."/>
            <person name="Mardanov A.V."/>
            <person name="Ivanova A.A."/>
            <person name="Saltykova V.X."/>
            <person name="Rijpstra W.I.C."/>
            <person name="Sinninghe Damste J.S."/>
            <person name="Ravin N.V."/>
        </authorList>
    </citation>
    <scope>NUCLEOTIDE SEQUENCE [LARGE SCALE GENOMIC DNA]</scope>
    <source>
        <strain evidence="4">PX69</strain>
    </source>
</reference>
<dbReference type="RefSeq" id="WP_152096920.1">
    <property type="nucleotide sequence ID" value="NZ_AP021861.1"/>
</dbReference>
<gene>
    <name evidence="3" type="ORF">PLANPX_0213</name>
</gene>